<feature type="compositionally biased region" description="Basic and acidic residues" evidence="1">
    <location>
        <begin position="313"/>
        <end position="322"/>
    </location>
</feature>
<feature type="compositionally biased region" description="Polar residues" evidence="1">
    <location>
        <begin position="711"/>
        <end position="725"/>
    </location>
</feature>
<feature type="region of interest" description="Disordered" evidence="1">
    <location>
        <begin position="705"/>
        <end position="725"/>
    </location>
</feature>
<feature type="compositionally biased region" description="Basic and acidic residues" evidence="1">
    <location>
        <begin position="565"/>
        <end position="574"/>
    </location>
</feature>
<dbReference type="EMBL" id="JABXBU010000012">
    <property type="protein sequence ID" value="KAF8788624.1"/>
    <property type="molecule type" value="Genomic_DNA"/>
</dbReference>
<evidence type="ECO:0000313" key="3">
    <source>
        <dbReference type="Proteomes" id="UP000807504"/>
    </source>
</evidence>
<dbReference type="AlphaFoldDB" id="A0A8T0FBH1"/>
<proteinExistence type="predicted"/>
<feature type="region of interest" description="Disordered" evidence="1">
    <location>
        <begin position="1"/>
        <end position="156"/>
    </location>
</feature>
<feature type="region of interest" description="Disordered" evidence="1">
    <location>
        <begin position="307"/>
        <end position="347"/>
    </location>
</feature>
<feature type="compositionally biased region" description="Acidic residues" evidence="1">
    <location>
        <begin position="120"/>
        <end position="138"/>
    </location>
</feature>
<feature type="region of interest" description="Disordered" evidence="1">
    <location>
        <begin position="531"/>
        <end position="599"/>
    </location>
</feature>
<feature type="compositionally biased region" description="Polar residues" evidence="1">
    <location>
        <begin position="98"/>
        <end position="110"/>
    </location>
</feature>
<comment type="caution">
    <text evidence="2">The sequence shown here is derived from an EMBL/GenBank/DDBJ whole genome shotgun (WGS) entry which is preliminary data.</text>
</comment>
<keyword evidence="3" id="KW-1185">Reference proteome</keyword>
<feature type="compositionally biased region" description="Polar residues" evidence="1">
    <location>
        <begin position="334"/>
        <end position="347"/>
    </location>
</feature>
<feature type="compositionally biased region" description="Polar residues" evidence="1">
    <location>
        <begin position="1121"/>
        <end position="1151"/>
    </location>
</feature>
<feature type="region of interest" description="Disordered" evidence="1">
    <location>
        <begin position="453"/>
        <end position="475"/>
    </location>
</feature>
<feature type="region of interest" description="Disordered" evidence="1">
    <location>
        <begin position="1055"/>
        <end position="1074"/>
    </location>
</feature>
<feature type="compositionally biased region" description="Polar residues" evidence="1">
    <location>
        <begin position="531"/>
        <end position="560"/>
    </location>
</feature>
<feature type="compositionally biased region" description="Polar residues" evidence="1">
    <location>
        <begin position="201"/>
        <end position="220"/>
    </location>
</feature>
<sequence>MDHSDLSLSSCEDNSSPTEKSKSDDEGNTFPIRVDQNSNKDDPSQEKYETEDSAAVAWASVKSDQSETRKRHASESPIGVGGKRASYKISPRIRPISKLNQSTTSTEANFGSSSSNGMSSEEELLDNLEEIYESEDSSDLAHKISERPPSDVENESNSTFITSFAGIDIVDESQTSRVFSGADETSSHQEDSSKTPEMPTNLHTDSVSPTTKSSSNYSETNEMHFTRTLASGRSLEIEKSPSNMNATILSLKPSSEAMRRIGHSLLRIAKMVESFHTEVENKSHSPSPASFAGKDVINEPQTTHHAFTEADESSSHQEDSLKPPEMPTNLHADNVSSPAMESPSNFSETDEMHFIKAVASSESSETETRLSNMVSLKSSYQDMRRTGHLLLKLSKKFESFHTEVKNKSDSPSAAASFSGKDVINESQTTHHAFNDADESSSHKEDSLKLSEMPTNFHADSVPPTTESSSNYSETDEMHFTKTLASGESLEIEISHSNMNETTLSLNSSSQAMTRIGHSLLRIAKMVESLLTETQNKSDSPSTTFAGTDMGNESNTNRVFTSSDESSSHQEDSPKTPEMPTNLHADNVSSPTMESPSNFSETDEMHFMKALASVESSETDKQLSNMVSLKSSSQDMSRIGHLLLKISKMVESFPTEVENKSDSPSATSFADTDVIIESQTTHHAFTEADESSSLKEDSLKPTEMPTNLHADNVSSPAMESPSNYSRTKEMQITGTLASTGSSEIESMMTITLPKHASSTNSRVSEMPPALSDCGATGGFYEYDLKNDKSVRRKIKAGTPVMSDANLPPTKYSAEADSPGSRRVGRSLLRMSRTMEDISTGADDRNIFDTYRRYNIAENFASKTWMKELLNFCTQTENNNETVQFDTQSLLEEVHHFFQRNPVTADESLNWEESKRRIITSKYFSDEFARDHGLLPFEELMEKYAVELENYASSYLKNQLIRMQALCKILIQYNLSERNLIDYCEDCSLFSLNRMGCISSDQRSSLNQDIKRRLLWIAEEMGWDIFLDLYKKVSTGEASFVGILRDSEISPASIAEETFPPRESPNPLQSSNHAPDLSLACQSTDCTKLGTPLEDKSGNIEPPSGNERNLPKQDESTSESKESSNFISESDSQTIEGNQQSNENIPLSTSETTEPSNGENAGEGGSNVSAQNFES</sequence>
<evidence type="ECO:0000313" key="2">
    <source>
        <dbReference type="EMBL" id="KAF8788624.1"/>
    </source>
</evidence>
<feature type="region of interest" description="Disordered" evidence="1">
    <location>
        <begin position="798"/>
        <end position="819"/>
    </location>
</feature>
<reference evidence="2" key="1">
    <citation type="journal article" date="2020" name="bioRxiv">
        <title>Chromosome-level reference genome of the European wasp spider Argiope bruennichi: a resource for studies on range expansion and evolutionary adaptation.</title>
        <authorList>
            <person name="Sheffer M.M."/>
            <person name="Hoppe A."/>
            <person name="Krehenwinkel H."/>
            <person name="Uhl G."/>
            <person name="Kuss A.W."/>
            <person name="Jensen L."/>
            <person name="Jensen C."/>
            <person name="Gillespie R.G."/>
            <person name="Hoff K.J."/>
            <person name="Prost S."/>
        </authorList>
    </citation>
    <scope>NUCLEOTIDE SEQUENCE</scope>
</reference>
<organism evidence="2 3">
    <name type="scientific">Argiope bruennichi</name>
    <name type="common">Wasp spider</name>
    <name type="synonym">Aranea bruennichi</name>
    <dbReference type="NCBI Taxonomy" id="94029"/>
    <lineage>
        <taxon>Eukaryota</taxon>
        <taxon>Metazoa</taxon>
        <taxon>Ecdysozoa</taxon>
        <taxon>Arthropoda</taxon>
        <taxon>Chelicerata</taxon>
        <taxon>Arachnida</taxon>
        <taxon>Araneae</taxon>
        <taxon>Araneomorphae</taxon>
        <taxon>Entelegynae</taxon>
        <taxon>Araneoidea</taxon>
        <taxon>Araneidae</taxon>
        <taxon>Argiope</taxon>
    </lineage>
</organism>
<feature type="compositionally biased region" description="Basic and acidic residues" evidence="1">
    <location>
        <begin position="139"/>
        <end position="150"/>
    </location>
</feature>
<feature type="compositionally biased region" description="Basic and acidic residues" evidence="1">
    <location>
        <begin position="185"/>
        <end position="194"/>
    </location>
</feature>
<evidence type="ECO:0000256" key="1">
    <source>
        <dbReference type="SAM" id="MobiDB-lite"/>
    </source>
</evidence>
<accession>A0A8T0FBH1</accession>
<feature type="region of interest" description="Disordered" evidence="1">
    <location>
        <begin position="175"/>
        <end position="228"/>
    </location>
</feature>
<feature type="compositionally biased region" description="Polar residues" evidence="1">
    <location>
        <begin position="1"/>
        <end position="18"/>
    </location>
</feature>
<reference evidence="2" key="2">
    <citation type="submission" date="2020-06" db="EMBL/GenBank/DDBJ databases">
        <authorList>
            <person name="Sheffer M."/>
        </authorList>
    </citation>
    <scope>NUCLEOTIDE SEQUENCE</scope>
</reference>
<feature type="compositionally biased region" description="Polar residues" evidence="1">
    <location>
        <begin position="462"/>
        <end position="472"/>
    </location>
</feature>
<name>A0A8T0FBH1_ARGBR</name>
<gene>
    <name evidence="2" type="ORF">HNY73_006646</name>
</gene>
<feature type="compositionally biased region" description="Basic and acidic residues" evidence="1">
    <location>
        <begin position="1107"/>
        <end position="1120"/>
    </location>
</feature>
<feature type="region of interest" description="Disordered" evidence="1">
    <location>
        <begin position="1086"/>
        <end position="1173"/>
    </location>
</feature>
<feature type="compositionally biased region" description="Basic and acidic residues" evidence="1">
    <location>
        <begin position="38"/>
        <end position="50"/>
    </location>
</feature>
<feature type="compositionally biased region" description="Polar residues" evidence="1">
    <location>
        <begin position="586"/>
        <end position="599"/>
    </location>
</feature>
<protein>
    <submittedName>
        <fullName evidence="2">Uncharacterized protein</fullName>
    </submittedName>
</protein>
<dbReference type="Proteomes" id="UP000807504">
    <property type="component" value="Unassembled WGS sequence"/>
</dbReference>